<dbReference type="KEGG" id="lao:AOX59_15640"/>
<evidence type="ECO:0008006" key="3">
    <source>
        <dbReference type="Google" id="ProtNLM"/>
    </source>
</evidence>
<evidence type="ECO:0000313" key="2">
    <source>
        <dbReference type="Proteomes" id="UP000050331"/>
    </source>
</evidence>
<dbReference type="EMBL" id="CP013862">
    <property type="protein sequence ID" value="ALX49878.1"/>
    <property type="molecule type" value="Genomic_DNA"/>
</dbReference>
<dbReference type="AlphaFoldDB" id="A0A0U4F8H0"/>
<accession>A0A0U4F8H0</accession>
<protein>
    <recommendedName>
        <fullName evidence="3">N-acetyltransferase domain-containing protein</fullName>
    </recommendedName>
</protein>
<name>A0A0U4F8H0_9BACI</name>
<reference evidence="1 2" key="1">
    <citation type="submission" date="2016-01" db="EMBL/GenBank/DDBJ databases">
        <title>Complete genome sequence of strain Lentibacillus amyloliquefaciens LAM0015T isolated from saline sediment.</title>
        <authorList>
            <person name="Wang J.-L."/>
            <person name="He M.-X."/>
        </authorList>
    </citation>
    <scope>NUCLEOTIDE SEQUENCE [LARGE SCALE GENOMIC DNA]</scope>
    <source>
        <strain evidence="1 2">LAM0015</strain>
    </source>
</reference>
<proteinExistence type="predicted"/>
<organism evidence="1 2">
    <name type="scientific">Lentibacillus amyloliquefaciens</name>
    <dbReference type="NCBI Taxonomy" id="1472767"/>
    <lineage>
        <taxon>Bacteria</taxon>
        <taxon>Bacillati</taxon>
        <taxon>Bacillota</taxon>
        <taxon>Bacilli</taxon>
        <taxon>Bacillales</taxon>
        <taxon>Bacillaceae</taxon>
        <taxon>Lentibacillus</taxon>
    </lineage>
</organism>
<evidence type="ECO:0000313" key="1">
    <source>
        <dbReference type="EMBL" id="ALX49878.1"/>
    </source>
</evidence>
<gene>
    <name evidence="1" type="ORF">AOX59_15640</name>
</gene>
<sequence>MELIAANYASEEKLNTFLQHNKDVEREQLLEKGYVVELKGTIEGCFVMDAVDEDVYWLKQLYITKSAAASLPVLLESILALAKEKQAKEVFVHSHQPMVDIVLESLQFYPQKENALVHAPPEKEGYWWTYNVS</sequence>
<dbReference type="Proteomes" id="UP000050331">
    <property type="component" value="Chromosome"/>
</dbReference>
<keyword evidence="2" id="KW-1185">Reference proteome</keyword>
<dbReference type="OrthoDB" id="2970403at2"/>